<dbReference type="Pfam" id="PF04749">
    <property type="entry name" value="PLAC8"/>
    <property type="match status" value="1"/>
</dbReference>
<evidence type="ECO:0000256" key="1">
    <source>
        <dbReference type="SAM" id="MobiDB-lite"/>
    </source>
</evidence>
<dbReference type="PANTHER" id="PTHR15907">
    <property type="entry name" value="DUF614 FAMILY PROTEIN-RELATED"/>
    <property type="match status" value="1"/>
</dbReference>
<dbReference type="InterPro" id="IPR006461">
    <property type="entry name" value="PLAC_motif_containing"/>
</dbReference>
<feature type="compositionally biased region" description="Basic and acidic residues" evidence="1">
    <location>
        <begin position="12"/>
        <end position="28"/>
    </location>
</feature>
<feature type="region of interest" description="Disordered" evidence="1">
    <location>
        <begin position="1"/>
        <end position="29"/>
    </location>
</feature>
<dbReference type="EMBL" id="JAGKQM010000003">
    <property type="protein sequence ID" value="KAH0932774.1"/>
    <property type="molecule type" value="Genomic_DNA"/>
</dbReference>
<accession>A0ABQ8DTX0</accession>
<sequence>MGQARINRSNKPKPEANRSAKDATENHQRPRRFAWNPRVILAFDIITQEFREVPFPDEERPNSVVGSLNGRLCVFNTSYDLRDDIWVMNEYGVASSWTRIRISLLCRLMKPVCSTKNSEEVLLALDKYMVLYNFETHAWRKLELHGVDLTQGFDVNTYVESLVSPNSYDLKGFLLNMAGEDNNREARRGNDHEESSPLLQVNDTKINSKVDTKTAPIVPPPAAEEYGWTADGLPVSNGSVIGEPIGRNQWNSGLFSCFGRNDEFCSSDLEVCLLGSVAPCVLYGTNAERLGSAPGTFSNHCLTYSGLYFIGKSLFGWNCLAPWFSYSSRSAIRRKFNLEGSFEAMNRSCGCCGSCIEDEMQREHMETTCDFVTHVLCHTCALCQEGRELRRKVLHPGFNAQSTVVVLPPSEQTMGRK</sequence>
<organism evidence="2 3">
    <name type="scientific">Brassica napus</name>
    <name type="common">Rape</name>
    <dbReference type="NCBI Taxonomy" id="3708"/>
    <lineage>
        <taxon>Eukaryota</taxon>
        <taxon>Viridiplantae</taxon>
        <taxon>Streptophyta</taxon>
        <taxon>Embryophyta</taxon>
        <taxon>Tracheophyta</taxon>
        <taxon>Spermatophyta</taxon>
        <taxon>Magnoliopsida</taxon>
        <taxon>eudicotyledons</taxon>
        <taxon>Gunneridae</taxon>
        <taxon>Pentapetalae</taxon>
        <taxon>rosids</taxon>
        <taxon>malvids</taxon>
        <taxon>Brassicales</taxon>
        <taxon>Brassicaceae</taxon>
        <taxon>Brassiceae</taxon>
        <taxon>Brassica</taxon>
    </lineage>
</organism>
<protein>
    <recommendedName>
        <fullName evidence="4">F-box associated domain-containing protein</fullName>
    </recommendedName>
</protein>
<evidence type="ECO:0000313" key="3">
    <source>
        <dbReference type="Proteomes" id="UP000824890"/>
    </source>
</evidence>
<dbReference type="NCBIfam" id="TIGR01571">
    <property type="entry name" value="A_thal_Cys_rich"/>
    <property type="match status" value="1"/>
</dbReference>
<gene>
    <name evidence="2" type="ORF">HID58_009891</name>
</gene>
<proteinExistence type="predicted"/>
<name>A0ABQ8DTX0_BRANA</name>
<keyword evidence="3" id="KW-1185">Reference proteome</keyword>
<reference evidence="2 3" key="1">
    <citation type="submission" date="2021-05" db="EMBL/GenBank/DDBJ databases">
        <title>Genome Assembly of Synthetic Allotetraploid Brassica napus Reveals Homoeologous Exchanges between Subgenomes.</title>
        <authorList>
            <person name="Davis J.T."/>
        </authorList>
    </citation>
    <scope>NUCLEOTIDE SEQUENCE [LARGE SCALE GENOMIC DNA]</scope>
    <source>
        <strain evidence="3">cv. Da-Ae</strain>
        <tissue evidence="2">Seedling</tissue>
    </source>
</reference>
<comment type="caution">
    <text evidence="2">The sequence shown here is derived from an EMBL/GenBank/DDBJ whole genome shotgun (WGS) entry which is preliminary data.</text>
</comment>
<evidence type="ECO:0008006" key="4">
    <source>
        <dbReference type="Google" id="ProtNLM"/>
    </source>
</evidence>
<evidence type="ECO:0000313" key="2">
    <source>
        <dbReference type="EMBL" id="KAH0932774.1"/>
    </source>
</evidence>
<dbReference type="Proteomes" id="UP000824890">
    <property type="component" value="Unassembled WGS sequence"/>
</dbReference>